<proteinExistence type="predicted"/>
<dbReference type="Gene3D" id="3.40.430.10">
    <property type="entry name" value="Dihydrofolate Reductase, subunit A"/>
    <property type="match status" value="1"/>
</dbReference>
<dbReference type="SUPFAM" id="SSF53597">
    <property type="entry name" value="Dihydrofolate reductase-like"/>
    <property type="match status" value="1"/>
</dbReference>
<sequence length="147" mass="15689">MRYRHARARAEITRSGAGRAASAGSDEFRPAVRSVRATRVFVLTHYPRDPQPMDGGTTFRLVTDGIEPALRQAREATGGGDVAIAGGATTINQYLAAGLVDELRLHIAPLTLGAGTRLFDSVPPLNLQQTESRAANSVTHVPCRVLS</sequence>
<dbReference type="Pfam" id="PF01872">
    <property type="entry name" value="RibD_C"/>
    <property type="match status" value="1"/>
</dbReference>
<comment type="caution">
    <text evidence="3">The sequence shown here is derived from an EMBL/GenBank/DDBJ whole genome shotgun (WGS) entry which is preliminary data.</text>
</comment>
<evidence type="ECO:0000313" key="3">
    <source>
        <dbReference type="EMBL" id="PRX49939.1"/>
    </source>
</evidence>
<reference evidence="3 4" key="1">
    <citation type="submission" date="2018-03" db="EMBL/GenBank/DDBJ databases">
        <title>Genomic Encyclopedia of Type Strains, Phase III (KMG-III): the genomes of soil and plant-associated and newly described type strains.</title>
        <authorList>
            <person name="Whitman W."/>
        </authorList>
    </citation>
    <scope>NUCLEOTIDE SEQUENCE [LARGE SCALE GENOMIC DNA]</scope>
    <source>
        <strain evidence="3 4">CGMCC 4.7125</strain>
    </source>
</reference>
<dbReference type="InterPro" id="IPR002734">
    <property type="entry name" value="RibDG_C"/>
</dbReference>
<evidence type="ECO:0000256" key="1">
    <source>
        <dbReference type="SAM" id="MobiDB-lite"/>
    </source>
</evidence>
<accession>A0A2T0M018</accession>
<feature type="domain" description="Bacterial bifunctional deaminase-reductase C-terminal" evidence="2">
    <location>
        <begin position="32"/>
        <end position="139"/>
    </location>
</feature>
<name>A0A2T0M018_9PSEU</name>
<dbReference type="GO" id="GO:0008703">
    <property type="term" value="F:5-amino-6-(5-phosphoribosylamino)uracil reductase activity"/>
    <property type="evidence" value="ECO:0007669"/>
    <property type="project" value="InterPro"/>
</dbReference>
<feature type="compositionally biased region" description="Low complexity" evidence="1">
    <location>
        <begin position="14"/>
        <end position="25"/>
    </location>
</feature>
<gene>
    <name evidence="3" type="ORF">B0I33_10253</name>
</gene>
<protein>
    <submittedName>
        <fullName evidence="3">RibD domain-containing protein</fullName>
    </submittedName>
</protein>
<feature type="region of interest" description="Disordered" evidence="1">
    <location>
        <begin position="1"/>
        <end position="25"/>
    </location>
</feature>
<dbReference type="GO" id="GO:0009231">
    <property type="term" value="P:riboflavin biosynthetic process"/>
    <property type="evidence" value="ECO:0007669"/>
    <property type="project" value="InterPro"/>
</dbReference>
<dbReference type="EMBL" id="PVNH01000002">
    <property type="protein sequence ID" value="PRX49939.1"/>
    <property type="molecule type" value="Genomic_DNA"/>
</dbReference>
<dbReference type="InterPro" id="IPR024072">
    <property type="entry name" value="DHFR-like_dom_sf"/>
</dbReference>
<dbReference type="AlphaFoldDB" id="A0A2T0M018"/>
<organism evidence="3 4">
    <name type="scientific">Prauserella shujinwangii</name>
    <dbReference type="NCBI Taxonomy" id="1453103"/>
    <lineage>
        <taxon>Bacteria</taxon>
        <taxon>Bacillati</taxon>
        <taxon>Actinomycetota</taxon>
        <taxon>Actinomycetes</taxon>
        <taxon>Pseudonocardiales</taxon>
        <taxon>Pseudonocardiaceae</taxon>
        <taxon>Prauserella</taxon>
    </lineage>
</organism>
<evidence type="ECO:0000259" key="2">
    <source>
        <dbReference type="Pfam" id="PF01872"/>
    </source>
</evidence>
<dbReference type="Proteomes" id="UP000238362">
    <property type="component" value="Unassembled WGS sequence"/>
</dbReference>
<evidence type="ECO:0000313" key="4">
    <source>
        <dbReference type="Proteomes" id="UP000238362"/>
    </source>
</evidence>
<keyword evidence="4" id="KW-1185">Reference proteome</keyword>